<dbReference type="PANTHER" id="PTHR32322:SF2">
    <property type="entry name" value="EAMA DOMAIN-CONTAINING PROTEIN"/>
    <property type="match status" value="1"/>
</dbReference>
<keyword evidence="3 6" id="KW-0812">Transmembrane</keyword>
<reference evidence="8 9" key="1">
    <citation type="submission" date="2020-08" db="EMBL/GenBank/DDBJ databases">
        <title>Genomic Encyclopedia of Type Strains, Phase IV (KMG-IV): sequencing the most valuable type-strain genomes for metagenomic binning, comparative biology and taxonomic classification.</title>
        <authorList>
            <person name="Goeker M."/>
        </authorList>
    </citation>
    <scope>NUCLEOTIDE SEQUENCE [LARGE SCALE GENOMIC DNA]</scope>
    <source>
        <strain evidence="8 9">DSM 21458</strain>
    </source>
</reference>
<dbReference type="EMBL" id="JACHHG010000003">
    <property type="protein sequence ID" value="MBB6097560.1"/>
    <property type="molecule type" value="Genomic_DNA"/>
</dbReference>
<name>A0A841HZC6_9DEIO</name>
<sequence length="300" mass="30473">MRPSARAEARFPVLGGALPVVAVVAAVISTQAGAAFAKGLFHLTGPVGMTSLRLSLAALILLAVFRPALSRLGSARWSAALMYGAALCAMNLTYYLAIARLPIGLVIAIAFLGPLCVAAVSSRRPQDLAWVGLAAAGITLLAPWRDLGALDLAGVGLALLSGAAWAAYVLAGRRMGQAFEGGQGVAVGMLVGAVLALPFALANGLFSTLTPGVLLAGLGVALLSSALPYSLEMLGLRALPARTFSILLSLEPAIGVLTGWLLLHEVLSPLQLVAVLCIMAASIGATVGSRNEARPKALPA</sequence>
<gene>
    <name evidence="8" type="ORF">HNR42_000977</name>
</gene>
<feature type="transmembrane region" description="Helical" evidence="6">
    <location>
        <begin position="184"/>
        <end position="206"/>
    </location>
</feature>
<feature type="domain" description="EamA" evidence="7">
    <location>
        <begin position="153"/>
        <end position="284"/>
    </location>
</feature>
<dbReference type="InterPro" id="IPR050638">
    <property type="entry name" value="AA-Vitamin_Transporters"/>
</dbReference>
<keyword evidence="4 6" id="KW-1133">Transmembrane helix</keyword>
<feature type="transmembrane region" description="Helical" evidence="6">
    <location>
        <begin position="77"/>
        <end position="97"/>
    </location>
</feature>
<dbReference type="InterPro" id="IPR000620">
    <property type="entry name" value="EamA_dom"/>
</dbReference>
<dbReference type="AlphaFoldDB" id="A0A841HZC6"/>
<feature type="transmembrane region" description="Helical" evidence="6">
    <location>
        <begin position="269"/>
        <end position="288"/>
    </location>
</feature>
<dbReference type="RefSeq" id="WP_343058210.1">
    <property type="nucleotide sequence ID" value="NZ_JACHHG010000003.1"/>
</dbReference>
<dbReference type="Pfam" id="PF00892">
    <property type="entry name" value="EamA"/>
    <property type="match status" value="1"/>
</dbReference>
<dbReference type="GO" id="GO:0016020">
    <property type="term" value="C:membrane"/>
    <property type="evidence" value="ECO:0007669"/>
    <property type="project" value="UniProtKB-SubCell"/>
</dbReference>
<evidence type="ECO:0000313" key="9">
    <source>
        <dbReference type="Proteomes" id="UP000569951"/>
    </source>
</evidence>
<feature type="transmembrane region" description="Helical" evidence="6">
    <location>
        <begin position="128"/>
        <end position="144"/>
    </location>
</feature>
<feature type="transmembrane region" description="Helical" evidence="6">
    <location>
        <begin position="212"/>
        <end position="231"/>
    </location>
</feature>
<evidence type="ECO:0000256" key="4">
    <source>
        <dbReference type="ARBA" id="ARBA00022989"/>
    </source>
</evidence>
<protein>
    <submittedName>
        <fullName evidence="8">Inner membrane transporter RhtA</fullName>
    </submittedName>
</protein>
<evidence type="ECO:0000256" key="6">
    <source>
        <dbReference type="SAM" id="Phobius"/>
    </source>
</evidence>
<feature type="transmembrane region" description="Helical" evidence="6">
    <location>
        <begin position="150"/>
        <end position="172"/>
    </location>
</feature>
<accession>A0A841HZC6</accession>
<comment type="caution">
    <text evidence="8">The sequence shown here is derived from an EMBL/GenBank/DDBJ whole genome shotgun (WGS) entry which is preliminary data.</text>
</comment>
<comment type="subcellular location">
    <subcellularLocation>
        <location evidence="1">Membrane</location>
        <topology evidence="1">Multi-pass membrane protein</topology>
    </subcellularLocation>
</comment>
<feature type="transmembrane region" description="Helical" evidence="6">
    <location>
        <begin position="243"/>
        <end position="263"/>
    </location>
</feature>
<proteinExistence type="inferred from homology"/>
<dbReference type="PANTHER" id="PTHR32322">
    <property type="entry name" value="INNER MEMBRANE TRANSPORTER"/>
    <property type="match status" value="1"/>
</dbReference>
<keyword evidence="9" id="KW-1185">Reference proteome</keyword>
<evidence type="ECO:0000256" key="2">
    <source>
        <dbReference type="ARBA" id="ARBA00007362"/>
    </source>
</evidence>
<organism evidence="8 9">
    <name type="scientific">Deinobacterium chartae</name>
    <dbReference type="NCBI Taxonomy" id="521158"/>
    <lineage>
        <taxon>Bacteria</taxon>
        <taxon>Thermotogati</taxon>
        <taxon>Deinococcota</taxon>
        <taxon>Deinococci</taxon>
        <taxon>Deinococcales</taxon>
        <taxon>Deinococcaceae</taxon>
        <taxon>Deinobacterium</taxon>
    </lineage>
</organism>
<evidence type="ECO:0000256" key="5">
    <source>
        <dbReference type="ARBA" id="ARBA00023136"/>
    </source>
</evidence>
<feature type="transmembrane region" description="Helical" evidence="6">
    <location>
        <begin position="47"/>
        <end position="65"/>
    </location>
</feature>
<dbReference type="SUPFAM" id="SSF103481">
    <property type="entry name" value="Multidrug resistance efflux transporter EmrE"/>
    <property type="match status" value="1"/>
</dbReference>
<feature type="transmembrane region" description="Helical" evidence="6">
    <location>
        <begin position="103"/>
        <end position="121"/>
    </location>
</feature>
<evidence type="ECO:0000259" key="7">
    <source>
        <dbReference type="Pfam" id="PF00892"/>
    </source>
</evidence>
<evidence type="ECO:0000256" key="3">
    <source>
        <dbReference type="ARBA" id="ARBA00022692"/>
    </source>
</evidence>
<evidence type="ECO:0000256" key="1">
    <source>
        <dbReference type="ARBA" id="ARBA00004141"/>
    </source>
</evidence>
<dbReference type="InterPro" id="IPR037185">
    <property type="entry name" value="EmrE-like"/>
</dbReference>
<dbReference type="Proteomes" id="UP000569951">
    <property type="component" value="Unassembled WGS sequence"/>
</dbReference>
<keyword evidence="5 6" id="KW-0472">Membrane</keyword>
<evidence type="ECO:0000313" key="8">
    <source>
        <dbReference type="EMBL" id="MBB6097560.1"/>
    </source>
</evidence>
<comment type="similarity">
    <text evidence="2">Belongs to the EamA transporter family.</text>
</comment>